<evidence type="ECO:0000313" key="1">
    <source>
        <dbReference type="EMBL" id="KAK3781332.1"/>
    </source>
</evidence>
<dbReference type="SUPFAM" id="SSF50494">
    <property type="entry name" value="Trypsin-like serine proteases"/>
    <property type="match status" value="1"/>
</dbReference>
<dbReference type="Proteomes" id="UP001283361">
    <property type="component" value="Unassembled WGS sequence"/>
</dbReference>
<comment type="caution">
    <text evidence="1">The sequence shown here is derived from an EMBL/GenBank/DDBJ whole genome shotgun (WGS) entry which is preliminary data.</text>
</comment>
<dbReference type="AlphaFoldDB" id="A0AAE1A6Y3"/>
<sequence>MSLDNSVPERVCCILLVCWLVDYTVRLQLGYLLAKLKPELLAASHLGSRSPEFHPPTASTLKILLVSGPEHHILLIIQFSIMNNTQRTLAQAQWVHGDQEDQDFVRSKKNEIEVLRPGHEAAESAYAWSHCTKNPGHGNFIPASDFSLEHLPLKHPDSSEIVDYVKDVAKWTVRLRVRYTSWERPDGYTFSKDRGSTATHVGSGLVLTANRGNGDCNCHECKNSSKPSKENYKICIRTACHVVFNSLEASSTWVDFFYDDENSKVDGRMRTARGSVFFYKERYWDESCFACYTHDKVLMERFQEFKTRKYYTNLNPQFARFQNLCIVVSHPHGQPKRITVGQKVFVDENHVPTFYYNADTCPGSSGAPVLGAFTVKLKEPFCHVDFPPTAFYSSGIPLQYR</sequence>
<reference evidence="1" key="1">
    <citation type="journal article" date="2023" name="G3 (Bethesda)">
        <title>A reference genome for the long-term kleptoplast-retaining sea slug Elysia crispata morphotype clarki.</title>
        <authorList>
            <person name="Eastman K.E."/>
            <person name="Pendleton A.L."/>
            <person name="Shaikh M.A."/>
            <person name="Suttiyut T."/>
            <person name="Ogas R."/>
            <person name="Tomko P."/>
            <person name="Gavelis G."/>
            <person name="Widhalm J.R."/>
            <person name="Wisecaver J.H."/>
        </authorList>
    </citation>
    <scope>NUCLEOTIDE SEQUENCE</scope>
    <source>
        <strain evidence="1">ECLA1</strain>
    </source>
</reference>
<name>A0AAE1A6Y3_9GAST</name>
<accession>A0AAE1A6Y3</accession>
<gene>
    <name evidence="1" type="ORF">RRG08_018959</name>
</gene>
<keyword evidence="2" id="KW-1185">Reference proteome</keyword>
<organism evidence="1 2">
    <name type="scientific">Elysia crispata</name>
    <name type="common">lettuce slug</name>
    <dbReference type="NCBI Taxonomy" id="231223"/>
    <lineage>
        <taxon>Eukaryota</taxon>
        <taxon>Metazoa</taxon>
        <taxon>Spiralia</taxon>
        <taxon>Lophotrochozoa</taxon>
        <taxon>Mollusca</taxon>
        <taxon>Gastropoda</taxon>
        <taxon>Heterobranchia</taxon>
        <taxon>Euthyneura</taxon>
        <taxon>Panpulmonata</taxon>
        <taxon>Sacoglossa</taxon>
        <taxon>Placobranchoidea</taxon>
        <taxon>Plakobranchidae</taxon>
        <taxon>Elysia</taxon>
    </lineage>
</organism>
<proteinExistence type="predicted"/>
<dbReference type="EMBL" id="JAWDGP010002624">
    <property type="protein sequence ID" value="KAK3781332.1"/>
    <property type="molecule type" value="Genomic_DNA"/>
</dbReference>
<protein>
    <submittedName>
        <fullName evidence="1">Uncharacterized protein</fullName>
    </submittedName>
</protein>
<evidence type="ECO:0000313" key="2">
    <source>
        <dbReference type="Proteomes" id="UP001283361"/>
    </source>
</evidence>
<dbReference type="InterPro" id="IPR009003">
    <property type="entry name" value="Peptidase_S1_PA"/>
</dbReference>